<proteinExistence type="inferred from homology"/>
<dbReference type="PRINTS" id="PR00039">
    <property type="entry name" value="HTHLYSR"/>
</dbReference>
<keyword evidence="3" id="KW-0238">DNA-binding</keyword>
<protein>
    <submittedName>
        <fullName evidence="6">LysR family transcriptional regulator</fullName>
    </submittedName>
</protein>
<dbReference type="EMBL" id="BMZM01000002">
    <property type="protein sequence ID" value="GHC23798.1"/>
    <property type="molecule type" value="Genomic_DNA"/>
</dbReference>
<dbReference type="Gene3D" id="1.10.10.10">
    <property type="entry name" value="Winged helix-like DNA-binding domain superfamily/Winged helix DNA-binding domain"/>
    <property type="match status" value="1"/>
</dbReference>
<dbReference type="SUPFAM" id="SSF46785">
    <property type="entry name" value="Winged helix' DNA-binding domain"/>
    <property type="match status" value="1"/>
</dbReference>
<dbReference type="InterPro" id="IPR036388">
    <property type="entry name" value="WH-like_DNA-bd_sf"/>
</dbReference>
<evidence type="ECO:0000256" key="3">
    <source>
        <dbReference type="ARBA" id="ARBA00023125"/>
    </source>
</evidence>
<dbReference type="InterPro" id="IPR005119">
    <property type="entry name" value="LysR_subst-bd"/>
</dbReference>
<evidence type="ECO:0000313" key="7">
    <source>
        <dbReference type="Proteomes" id="UP000604243"/>
    </source>
</evidence>
<dbReference type="InterPro" id="IPR050950">
    <property type="entry name" value="HTH-type_LysR_regulators"/>
</dbReference>
<dbReference type="PANTHER" id="PTHR30419:SF8">
    <property type="entry name" value="NITROGEN ASSIMILATION TRANSCRIPTIONAL ACTIVATOR-RELATED"/>
    <property type="match status" value="1"/>
</dbReference>
<keyword evidence="7" id="KW-1185">Reference proteome</keyword>
<dbReference type="SUPFAM" id="SSF53850">
    <property type="entry name" value="Periplasmic binding protein-like II"/>
    <property type="match status" value="1"/>
</dbReference>
<sequence length="321" mass="36113">MHNEPHVMGTLPEDWFFRSRLKLRHLQLFVALGEQGNLHRSAEALGISQPAASRLLTELEERLGTTLFERHGRGLSPNLYGELMIRRARTILDELERAGEEFNAIRAGHAGLVRVGTVMEPAVALLTRAIEQMHGERPGLRINVHVDVSRALIPGLMDGHYDFVISRIPAGFSGEHFVFEEIGEEEICFICSRQHPLADQPMPELSDMVDHPWALQPPGTLMRQRVDDLLRHRGLRPPHWIVDTSDLTTSLALVDTSSFLTVATRGVAELLCDPQRFRIIASPTRLSVQPYGLVSLRRQQLPPGVAAMMRLLRQLIRQPAN</sequence>
<name>A0ABQ3FHP1_9GAMM</name>
<gene>
    <name evidence="6" type="ORF">GCM10010082_15190</name>
</gene>
<dbReference type="PANTHER" id="PTHR30419">
    <property type="entry name" value="HTH-TYPE TRANSCRIPTIONAL REGULATOR YBHD"/>
    <property type="match status" value="1"/>
</dbReference>
<evidence type="ECO:0000256" key="1">
    <source>
        <dbReference type="ARBA" id="ARBA00009437"/>
    </source>
</evidence>
<keyword evidence="2" id="KW-0805">Transcription regulation</keyword>
<comment type="similarity">
    <text evidence="1">Belongs to the LysR transcriptional regulatory family.</text>
</comment>
<evidence type="ECO:0000313" key="6">
    <source>
        <dbReference type="EMBL" id="GHC23798.1"/>
    </source>
</evidence>
<reference evidence="7" key="1">
    <citation type="journal article" date="2019" name="Int. J. Syst. Evol. Microbiol.">
        <title>The Global Catalogue of Microorganisms (GCM) 10K type strain sequencing project: providing services to taxonomists for standard genome sequencing and annotation.</title>
        <authorList>
            <consortium name="The Broad Institute Genomics Platform"/>
            <consortium name="The Broad Institute Genome Sequencing Center for Infectious Disease"/>
            <person name="Wu L."/>
            <person name="Ma J."/>
        </authorList>
    </citation>
    <scope>NUCLEOTIDE SEQUENCE [LARGE SCALE GENOMIC DNA]</scope>
    <source>
        <strain evidence="7">KCTC 42082</strain>
    </source>
</reference>
<keyword evidence="4" id="KW-0804">Transcription</keyword>
<comment type="caution">
    <text evidence="6">The sequence shown here is derived from an EMBL/GenBank/DDBJ whole genome shotgun (WGS) entry which is preliminary data.</text>
</comment>
<dbReference type="InterPro" id="IPR000847">
    <property type="entry name" value="LysR_HTH_N"/>
</dbReference>
<dbReference type="InterPro" id="IPR036390">
    <property type="entry name" value="WH_DNA-bd_sf"/>
</dbReference>
<dbReference type="Pfam" id="PF03466">
    <property type="entry name" value="LysR_substrate"/>
    <property type="match status" value="1"/>
</dbReference>
<evidence type="ECO:0000259" key="5">
    <source>
        <dbReference type="PROSITE" id="PS50931"/>
    </source>
</evidence>
<organism evidence="6 7">
    <name type="scientific">Kushneria pakistanensis</name>
    <dbReference type="NCBI Taxonomy" id="1508770"/>
    <lineage>
        <taxon>Bacteria</taxon>
        <taxon>Pseudomonadati</taxon>
        <taxon>Pseudomonadota</taxon>
        <taxon>Gammaproteobacteria</taxon>
        <taxon>Oceanospirillales</taxon>
        <taxon>Halomonadaceae</taxon>
        <taxon>Kushneria</taxon>
    </lineage>
</organism>
<dbReference type="Gene3D" id="3.40.190.10">
    <property type="entry name" value="Periplasmic binding protein-like II"/>
    <property type="match status" value="2"/>
</dbReference>
<accession>A0ABQ3FHP1</accession>
<dbReference type="Pfam" id="PF00126">
    <property type="entry name" value="HTH_1"/>
    <property type="match status" value="1"/>
</dbReference>
<dbReference type="PROSITE" id="PS50931">
    <property type="entry name" value="HTH_LYSR"/>
    <property type="match status" value="1"/>
</dbReference>
<evidence type="ECO:0000256" key="2">
    <source>
        <dbReference type="ARBA" id="ARBA00023015"/>
    </source>
</evidence>
<feature type="domain" description="HTH lysR-type" evidence="5">
    <location>
        <begin position="21"/>
        <end position="78"/>
    </location>
</feature>
<evidence type="ECO:0000256" key="4">
    <source>
        <dbReference type="ARBA" id="ARBA00023163"/>
    </source>
</evidence>
<dbReference type="Proteomes" id="UP000604243">
    <property type="component" value="Unassembled WGS sequence"/>
</dbReference>